<dbReference type="Proteomes" id="UP000217830">
    <property type="component" value="Unassembled WGS sequence"/>
</dbReference>
<gene>
    <name evidence="2" type="ORF">CKQ80_02155</name>
</gene>
<evidence type="ECO:0000313" key="2">
    <source>
        <dbReference type="EMBL" id="PAW54132.1"/>
    </source>
</evidence>
<keyword evidence="1" id="KW-0732">Signal</keyword>
<feature type="chain" id="PRO_5012177910" description="Lysozyme inhibitor LprI N-terminal domain-containing protein" evidence="1">
    <location>
        <begin position="29"/>
        <end position="122"/>
    </location>
</feature>
<dbReference type="InterPro" id="IPR052755">
    <property type="entry name" value="Lysozyme_Inhibitor_LprI"/>
</dbReference>
<feature type="signal peptide" evidence="1">
    <location>
        <begin position="1"/>
        <end position="28"/>
    </location>
</feature>
<keyword evidence="3" id="KW-1185">Reference proteome</keyword>
<organism evidence="2 3">
    <name type="scientific">Pseudomonas moraviensis</name>
    <dbReference type="NCBI Taxonomy" id="321662"/>
    <lineage>
        <taxon>Bacteria</taxon>
        <taxon>Pseudomonadati</taxon>
        <taxon>Pseudomonadota</taxon>
        <taxon>Gammaproteobacteria</taxon>
        <taxon>Pseudomonadales</taxon>
        <taxon>Pseudomonadaceae</taxon>
        <taxon>Pseudomonas</taxon>
    </lineage>
</organism>
<dbReference type="EMBL" id="NRST01000001">
    <property type="protein sequence ID" value="PAW54132.1"/>
    <property type="molecule type" value="Genomic_DNA"/>
</dbReference>
<evidence type="ECO:0008006" key="4">
    <source>
        <dbReference type="Google" id="ProtNLM"/>
    </source>
</evidence>
<dbReference type="GO" id="GO:0005576">
    <property type="term" value="C:extracellular region"/>
    <property type="evidence" value="ECO:0007669"/>
    <property type="project" value="TreeGrafter"/>
</dbReference>
<dbReference type="PANTHER" id="PTHR37549:SF1">
    <property type="entry name" value="LIPOPROTEIN LPRI"/>
    <property type="match status" value="1"/>
</dbReference>
<sequence>MTRVREISRVTVAALGCALLIAANSAHAASFDCAKAKAPDEKAVCANRTLNDLDVTMGELFSLDKRLLPMGGRDALIGEQQAFLKRRKACGAKVGCLTELYQRRVAALRNIIETRVMTQGPF</sequence>
<dbReference type="AlphaFoldDB" id="A0A2A2PF99"/>
<dbReference type="RefSeq" id="WP_095666846.1">
    <property type="nucleotide sequence ID" value="NZ_NRSS01000004.1"/>
</dbReference>
<evidence type="ECO:0000313" key="3">
    <source>
        <dbReference type="Proteomes" id="UP000217830"/>
    </source>
</evidence>
<dbReference type="PANTHER" id="PTHR37549">
    <property type="entry name" value="LIPOPROTEIN LPRI"/>
    <property type="match status" value="1"/>
</dbReference>
<proteinExistence type="predicted"/>
<reference evidence="2 3" key="1">
    <citation type="submission" date="2017-08" db="EMBL/GenBank/DDBJ databases">
        <title>Draft Genome Sequence of Pseudomonas moraviensis TYU6, isolated from Taxus cuspidata by using PacBio Single-Molecule Real-Time Technology.</title>
        <authorList>
            <person name="Baek K.-H."/>
            <person name="Mishra A.K."/>
        </authorList>
    </citation>
    <scope>NUCLEOTIDE SEQUENCE [LARGE SCALE GENOMIC DNA]</scope>
    <source>
        <strain evidence="2 3">TYU6</strain>
    </source>
</reference>
<accession>A0A2A2PF99</accession>
<comment type="caution">
    <text evidence="2">The sequence shown here is derived from an EMBL/GenBank/DDBJ whole genome shotgun (WGS) entry which is preliminary data.</text>
</comment>
<name>A0A2A2PF99_9PSED</name>
<evidence type="ECO:0000256" key="1">
    <source>
        <dbReference type="SAM" id="SignalP"/>
    </source>
</evidence>
<protein>
    <recommendedName>
        <fullName evidence="4">Lysozyme inhibitor LprI N-terminal domain-containing protein</fullName>
    </recommendedName>
</protein>